<evidence type="ECO:0000256" key="8">
    <source>
        <dbReference type="ARBA" id="ARBA00023170"/>
    </source>
</evidence>
<evidence type="ECO:0000256" key="2">
    <source>
        <dbReference type="ARBA" id="ARBA00022475"/>
    </source>
</evidence>
<evidence type="ECO:0000256" key="7">
    <source>
        <dbReference type="ARBA" id="ARBA00023136"/>
    </source>
</evidence>
<feature type="transmembrane region" description="Helical" evidence="10">
    <location>
        <begin position="70"/>
        <end position="90"/>
    </location>
</feature>
<keyword evidence="4 10" id="KW-0812">Transmembrane</keyword>
<dbReference type="EMBL" id="KY445551">
    <property type="protein sequence ID" value="AQN78486.1"/>
    <property type="molecule type" value="mRNA"/>
</dbReference>
<evidence type="ECO:0000256" key="9">
    <source>
        <dbReference type="ARBA" id="ARBA00023224"/>
    </source>
</evidence>
<dbReference type="GO" id="GO:0005886">
    <property type="term" value="C:plasma membrane"/>
    <property type="evidence" value="ECO:0007669"/>
    <property type="project" value="UniProtKB-SubCell"/>
</dbReference>
<reference evidence="11" key="1">
    <citation type="journal article" date="2017" name="Comp. Biochem. Physiol. Part D Genomics Proteomics">
        <title>Candidate chemosensory genes identified in the endoparasitoid Meteorus pulchricornis (Hymenoptera: Braconidae) by antennal transcriptome analysis.</title>
        <authorList>
            <person name="Sheng S."/>
            <person name="Liao C.W."/>
            <person name="Zheng Y."/>
            <person name="Zhou Y."/>
            <person name="Xu Y."/>
            <person name="Song W.M."/>
            <person name="He P."/>
            <person name="Zhang J."/>
            <person name="Wu F.A."/>
        </authorList>
    </citation>
    <scope>NUCLEOTIDE SEQUENCE</scope>
    <source>
        <strain evidence="11">Zhenjiang</strain>
    </source>
</reference>
<name>A0A1S5VFR5_9HYME</name>
<feature type="transmembrane region" description="Helical" evidence="10">
    <location>
        <begin position="131"/>
        <end position="157"/>
    </location>
</feature>
<dbReference type="PANTHER" id="PTHR21137:SF35">
    <property type="entry name" value="ODORANT RECEPTOR 19A-RELATED"/>
    <property type="match status" value="1"/>
</dbReference>
<dbReference type="InterPro" id="IPR004117">
    <property type="entry name" value="7tm6_olfct_rcpt"/>
</dbReference>
<evidence type="ECO:0000256" key="6">
    <source>
        <dbReference type="ARBA" id="ARBA00022989"/>
    </source>
</evidence>
<feature type="transmembrane region" description="Helical" evidence="10">
    <location>
        <begin position="43"/>
        <end position="64"/>
    </location>
</feature>
<keyword evidence="6 10" id="KW-1133">Transmembrane helix</keyword>
<keyword evidence="7 10" id="KW-0472">Membrane</keyword>
<evidence type="ECO:0000256" key="5">
    <source>
        <dbReference type="ARBA" id="ARBA00022725"/>
    </source>
</evidence>
<keyword evidence="2" id="KW-1003">Cell membrane</keyword>
<dbReference type="GO" id="GO:0004984">
    <property type="term" value="F:olfactory receptor activity"/>
    <property type="evidence" value="ECO:0007669"/>
    <property type="project" value="InterPro"/>
</dbReference>
<dbReference type="AlphaFoldDB" id="A0A1S5VFR5"/>
<evidence type="ECO:0000256" key="1">
    <source>
        <dbReference type="ARBA" id="ARBA00004651"/>
    </source>
</evidence>
<organism evidence="11">
    <name type="scientific">Meteorus pulchricornis</name>
    <dbReference type="NCBI Taxonomy" id="51522"/>
    <lineage>
        <taxon>Eukaryota</taxon>
        <taxon>Metazoa</taxon>
        <taxon>Ecdysozoa</taxon>
        <taxon>Arthropoda</taxon>
        <taxon>Hexapoda</taxon>
        <taxon>Insecta</taxon>
        <taxon>Pterygota</taxon>
        <taxon>Neoptera</taxon>
        <taxon>Endopterygota</taxon>
        <taxon>Hymenoptera</taxon>
        <taxon>Apocrita</taxon>
        <taxon>Ichneumonoidea</taxon>
        <taxon>Braconidae</taxon>
        <taxon>Meteorinae</taxon>
        <taxon>Meteorus</taxon>
    </lineage>
</organism>
<evidence type="ECO:0000256" key="3">
    <source>
        <dbReference type="ARBA" id="ARBA00022606"/>
    </source>
</evidence>
<accession>A0A1S5VFR5</accession>
<dbReference type="GO" id="GO:0005549">
    <property type="term" value="F:odorant binding"/>
    <property type="evidence" value="ECO:0007669"/>
    <property type="project" value="InterPro"/>
</dbReference>
<protein>
    <submittedName>
        <fullName evidence="11">Olfactory receptor 84</fullName>
    </submittedName>
</protein>
<evidence type="ECO:0000313" key="11">
    <source>
        <dbReference type="EMBL" id="AQN78486.1"/>
    </source>
</evidence>
<dbReference type="GO" id="GO:0007165">
    <property type="term" value="P:signal transduction"/>
    <property type="evidence" value="ECO:0007669"/>
    <property type="project" value="UniProtKB-KW"/>
</dbReference>
<keyword evidence="8 11" id="KW-0675">Receptor</keyword>
<feature type="transmembrane region" description="Helical" evidence="10">
    <location>
        <begin position="270"/>
        <end position="290"/>
    </location>
</feature>
<feature type="transmembrane region" description="Helical" evidence="10">
    <location>
        <begin position="186"/>
        <end position="208"/>
    </location>
</feature>
<dbReference type="Pfam" id="PF02949">
    <property type="entry name" value="7tm_6"/>
    <property type="match status" value="1"/>
</dbReference>
<keyword evidence="9" id="KW-0807">Transducer</keyword>
<evidence type="ECO:0000256" key="10">
    <source>
        <dbReference type="SAM" id="Phobius"/>
    </source>
</evidence>
<keyword evidence="5" id="KW-0552">Olfaction</keyword>
<comment type="subcellular location">
    <subcellularLocation>
        <location evidence="1">Cell membrane</location>
        <topology evidence="1">Multi-pass membrane protein</topology>
    </subcellularLocation>
</comment>
<proteinExistence type="evidence at transcript level"/>
<evidence type="ECO:0000256" key="4">
    <source>
        <dbReference type="ARBA" id="ARBA00022692"/>
    </source>
</evidence>
<sequence length="311" mass="35620">MPQTSIHYTQGFKYALGWNRFNLSCVGAWPDSSDGFFGKHNSLLCGFWILIMVYLPRSASIIIFWGDMDAVITCLSINGPLLVTIGKLWIMYYHREVMRMVIAAMAKDWAIPLGKAESEVMWRIARISRGISIGSASLTNVLFVAFVVFEICLGMQLKNRMELEPRSSIGALYPAYFPYDTRRLEYFLPTWMGQCLCTGLAMIAYAAFDSVMALMVLHVCGQLELMGISMTDLINASTRMNRQEFSWRFAELIKRHEELNRIAKLIENSFNYIFLPQMVVCTISFCFQGYTMLSVSDVYENYHGHNIIRLI</sequence>
<keyword evidence="3" id="KW-0716">Sensory transduction</keyword>
<dbReference type="PANTHER" id="PTHR21137">
    <property type="entry name" value="ODORANT RECEPTOR"/>
    <property type="match status" value="1"/>
</dbReference>